<evidence type="ECO:0000313" key="8">
    <source>
        <dbReference type="EMBL" id="CUQ24125.1"/>
    </source>
</evidence>
<feature type="transmembrane region" description="Helical" evidence="7">
    <location>
        <begin position="183"/>
        <end position="204"/>
    </location>
</feature>
<feature type="transmembrane region" description="Helical" evidence="7">
    <location>
        <begin position="375"/>
        <end position="398"/>
    </location>
</feature>
<feature type="transmembrane region" description="Helical" evidence="7">
    <location>
        <begin position="225"/>
        <end position="247"/>
    </location>
</feature>
<comment type="subcellular location">
    <subcellularLocation>
        <location evidence="1">Cell membrane</location>
        <topology evidence="1">Multi-pass membrane protein</topology>
    </subcellularLocation>
</comment>
<dbReference type="GO" id="GO:0015297">
    <property type="term" value="F:antiporter activity"/>
    <property type="evidence" value="ECO:0007669"/>
    <property type="project" value="InterPro"/>
</dbReference>
<reference evidence="8 9" key="1">
    <citation type="submission" date="2015-09" db="EMBL/GenBank/DDBJ databases">
        <authorList>
            <consortium name="Pathogen Informatics"/>
        </authorList>
    </citation>
    <scope>NUCLEOTIDE SEQUENCE [LARGE SCALE GENOMIC DNA]</scope>
    <source>
        <strain evidence="8 9">2789STDY5834939</strain>
    </source>
</reference>
<evidence type="ECO:0000256" key="6">
    <source>
        <dbReference type="ARBA" id="ARBA00023136"/>
    </source>
</evidence>
<feature type="transmembrane region" description="Helical" evidence="7">
    <location>
        <begin position="259"/>
        <end position="279"/>
    </location>
</feature>
<feature type="transmembrane region" description="Helical" evidence="7">
    <location>
        <begin position="82"/>
        <end position="104"/>
    </location>
</feature>
<evidence type="ECO:0000256" key="7">
    <source>
        <dbReference type="SAM" id="Phobius"/>
    </source>
</evidence>
<name>A0A174UWJ8_9FIRM</name>
<keyword evidence="3" id="KW-1003">Cell membrane</keyword>
<organism evidence="8 9">
    <name type="scientific">Anaerotruncus colihominis</name>
    <dbReference type="NCBI Taxonomy" id="169435"/>
    <lineage>
        <taxon>Bacteria</taxon>
        <taxon>Bacillati</taxon>
        <taxon>Bacillota</taxon>
        <taxon>Clostridia</taxon>
        <taxon>Eubacteriales</taxon>
        <taxon>Oscillospiraceae</taxon>
        <taxon>Anaerotruncus</taxon>
    </lineage>
</organism>
<keyword evidence="5 7" id="KW-1133">Transmembrane helix</keyword>
<dbReference type="RefSeq" id="WP_055246195.1">
    <property type="nucleotide sequence ID" value="NZ_CABIWA010000030.1"/>
</dbReference>
<feature type="transmembrane region" description="Helical" evidence="7">
    <location>
        <begin position="50"/>
        <end position="70"/>
    </location>
</feature>
<evidence type="ECO:0000313" key="9">
    <source>
        <dbReference type="Proteomes" id="UP000095765"/>
    </source>
</evidence>
<evidence type="ECO:0000256" key="3">
    <source>
        <dbReference type="ARBA" id="ARBA00022475"/>
    </source>
</evidence>
<protein>
    <submittedName>
        <fullName evidence="8">Multidrug export protein mepA</fullName>
    </submittedName>
</protein>
<keyword evidence="4 7" id="KW-0812">Transmembrane</keyword>
<dbReference type="EMBL" id="CZBE01000042">
    <property type="protein sequence ID" value="CUQ24125.1"/>
    <property type="molecule type" value="Genomic_DNA"/>
</dbReference>
<gene>
    <name evidence="8" type="primary">mepA_12</name>
    <name evidence="8" type="ORF">ERS852551_03679</name>
</gene>
<accession>A0A174UWJ8</accession>
<dbReference type="InterPro" id="IPR002528">
    <property type="entry name" value="MATE_fam"/>
</dbReference>
<dbReference type="OrthoDB" id="305360at2"/>
<dbReference type="GO" id="GO:0005886">
    <property type="term" value="C:plasma membrane"/>
    <property type="evidence" value="ECO:0007669"/>
    <property type="project" value="UniProtKB-SubCell"/>
</dbReference>
<dbReference type="InterPro" id="IPR048279">
    <property type="entry name" value="MdtK-like"/>
</dbReference>
<dbReference type="InterPro" id="IPR051327">
    <property type="entry name" value="MATE_MepA_subfamily"/>
</dbReference>
<feature type="transmembrane region" description="Helical" evidence="7">
    <location>
        <begin position="404"/>
        <end position="423"/>
    </location>
</feature>
<evidence type="ECO:0000256" key="1">
    <source>
        <dbReference type="ARBA" id="ARBA00004651"/>
    </source>
</evidence>
<feature type="transmembrane region" description="Helical" evidence="7">
    <location>
        <begin position="348"/>
        <end position="368"/>
    </location>
</feature>
<keyword evidence="2" id="KW-0813">Transport</keyword>
<dbReference type="PANTHER" id="PTHR43823">
    <property type="entry name" value="SPORULATION PROTEIN YKVU"/>
    <property type="match status" value="1"/>
</dbReference>
<feature type="transmembrane region" description="Helical" evidence="7">
    <location>
        <begin position="305"/>
        <end position="328"/>
    </location>
</feature>
<evidence type="ECO:0000256" key="4">
    <source>
        <dbReference type="ARBA" id="ARBA00022692"/>
    </source>
</evidence>
<evidence type="ECO:0000256" key="5">
    <source>
        <dbReference type="ARBA" id="ARBA00022989"/>
    </source>
</evidence>
<dbReference type="GO" id="GO:0042910">
    <property type="term" value="F:xenobiotic transmembrane transporter activity"/>
    <property type="evidence" value="ECO:0007669"/>
    <property type="project" value="InterPro"/>
</dbReference>
<dbReference type="Proteomes" id="UP000095765">
    <property type="component" value="Unassembled WGS sequence"/>
</dbReference>
<feature type="transmembrane region" description="Helical" evidence="7">
    <location>
        <begin position="12"/>
        <end position="30"/>
    </location>
</feature>
<sequence>MVKQFFKQVLPAMAAFAFSGLYTIVDGFFIGRSVGDVGLAAVNIAYPLSALLQAAGTGIGMGAAVCISVCRGRGDTRGERGHLGGAFLLLAAAGVLLAVSLFSFGTPALAALGARGEVLEQAIVYLRVILLGIPFQLAATALAPLIRNYDGALAAMGAMIAGFVTNIVLDALFVSVFGWGMAGAAGATVIGQIVTAVPCAFYLWRVTFRIGSGPVRPAGHMCGSILRTAVSPFGLAMSPLFVIMLLNKAASVYGGESSVAAYAVIAYATAVVMLLLQGVGDGSQPQMSLYFGMDRPERTKAVRNLAYAFAAVTAVANIVALCLLRAAIPVFFGASGEAAAMAAKAMPVFTIGFIPIAFCRVTTAYFYATQHNRPAYVMVYGEAVLLALLLAFVLPRMIGMDGVWISLPVAQILLMLIGCGLLWRSRRNRVKDSGKVSNETVCDTPAL</sequence>
<dbReference type="PIRSF" id="PIRSF006603">
    <property type="entry name" value="DinF"/>
    <property type="match status" value="1"/>
</dbReference>
<dbReference type="Pfam" id="PF01554">
    <property type="entry name" value="MatE"/>
    <property type="match status" value="2"/>
</dbReference>
<feature type="transmembrane region" description="Helical" evidence="7">
    <location>
        <begin position="153"/>
        <end position="177"/>
    </location>
</feature>
<proteinExistence type="predicted"/>
<dbReference type="AlphaFoldDB" id="A0A174UWJ8"/>
<keyword evidence="6 7" id="KW-0472">Membrane</keyword>
<dbReference type="PANTHER" id="PTHR43823:SF3">
    <property type="entry name" value="MULTIDRUG EXPORT PROTEIN MEPA"/>
    <property type="match status" value="1"/>
</dbReference>
<evidence type="ECO:0000256" key="2">
    <source>
        <dbReference type="ARBA" id="ARBA00022448"/>
    </source>
</evidence>
<feature type="transmembrane region" description="Helical" evidence="7">
    <location>
        <begin position="124"/>
        <end position="146"/>
    </location>
</feature>